<dbReference type="RefSeq" id="WP_032250108.1">
    <property type="nucleotide sequence ID" value="NZ_AP027424.1"/>
</dbReference>
<dbReference type="AlphaFoldDB" id="A0A0A8J504"/>
<dbReference type="PANTHER" id="PTHR30413">
    <property type="entry name" value="INNER MEMBRANE TRANSPORT PERMEASE"/>
    <property type="match status" value="1"/>
</dbReference>
<keyword evidence="8 9" id="KW-0472">Membrane</keyword>
<sequence>MFGSLIAAYKYKDFILNAIKRDFKSRYQTSMLGAAWLILQPLSMILVYTIIFSEVMKARMPDNSGAFAYSIYLCAGLLTWNFFSELISRLINIFVDNGNYLKKINFPRICLPIISIGVSFLNFLIIFSLYIVFLIITGNFPGFSIFYMIPLLIIQVIFSLGLGLTLGVLNVFFRDVGQFMIILIQFWFWFTPIIYLINILPEWARKWLALNPMTGLINGYQNIFVYHKTPEWSSLTLVSILAVIFTYIGYYLYRKHSGEMVDEF</sequence>
<evidence type="ECO:0000256" key="8">
    <source>
        <dbReference type="ARBA" id="ARBA00023136"/>
    </source>
</evidence>
<keyword evidence="5 9" id="KW-0812">Transmembrane</keyword>
<feature type="transmembrane region" description="Helical" evidence="9">
    <location>
        <begin position="66"/>
        <end position="88"/>
    </location>
</feature>
<evidence type="ECO:0000313" key="12">
    <source>
        <dbReference type="EMBL" id="MTE92300.1"/>
    </source>
</evidence>
<gene>
    <name evidence="11" type="primary">wzm</name>
    <name evidence="12" type="ORF">F9B07_26675</name>
</gene>
<dbReference type="EMBL" id="WCEW01000067">
    <property type="protein sequence ID" value="MTE92300.1"/>
    <property type="molecule type" value="Genomic_DNA"/>
</dbReference>
<name>A0A0A8J504_ECOLX</name>
<evidence type="ECO:0000256" key="2">
    <source>
        <dbReference type="ARBA" id="ARBA00007783"/>
    </source>
</evidence>
<evidence type="ECO:0000256" key="7">
    <source>
        <dbReference type="ARBA" id="ARBA00023047"/>
    </source>
</evidence>
<organism evidence="11">
    <name type="scientific">Escherichia coli</name>
    <dbReference type="NCBI Taxonomy" id="562"/>
    <lineage>
        <taxon>Bacteria</taxon>
        <taxon>Pseudomonadati</taxon>
        <taxon>Pseudomonadota</taxon>
        <taxon>Gammaproteobacteria</taxon>
        <taxon>Enterobacterales</taxon>
        <taxon>Enterobacteriaceae</taxon>
        <taxon>Escherichia</taxon>
    </lineage>
</organism>
<comment type="similarity">
    <text evidence="2 9">Belongs to the ABC-2 integral membrane protein family.</text>
</comment>
<dbReference type="EMBL" id="AB812022">
    <property type="protein sequence ID" value="BAQ01053.1"/>
    <property type="molecule type" value="Genomic_DNA"/>
</dbReference>
<dbReference type="InterPro" id="IPR013525">
    <property type="entry name" value="ABC2_TM"/>
</dbReference>
<feature type="domain" description="ABC transmembrane type-2" evidence="10">
    <location>
        <begin position="32"/>
        <end position="256"/>
    </location>
</feature>
<keyword evidence="6 9" id="KW-1133">Transmembrane helix</keyword>
<keyword evidence="4 9" id="KW-1003">Cell membrane</keyword>
<dbReference type="PROSITE" id="PS51012">
    <property type="entry name" value="ABC_TM2"/>
    <property type="match status" value="1"/>
</dbReference>
<dbReference type="InterPro" id="IPR047817">
    <property type="entry name" value="ABC2_TM_bact-type"/>
</dbReference>
<reference evidence="12 13" key="2">
    <citation type="submission" date="2019-10" db="EMBL/GenBank/DDBJ databases">
        <title>Comparative genomic analysis of antimicrobial resistant Escherichia coli of diverse origin.</title>
        <authorList>
            <person name="Ghatak S."/>
            <person name="Milton A.P."/>
            <person name="Rhetso K."/>
            <person name="Purkait D."/>
            <person name="Das S."/>
            <person name="Puro K.-U."/>
            <person name="Shakuntala I."/>
            <person name="Sen A."/>
            <person name="Sanjukta R."/>
            <person name="Priya G.B."/>
            <person name="Mawlong M."/>
            <person name="Lyngdoh V."/>
            <person name="Rynghang J."/>
            <person name="Mawphlang B.L."/>
        </authorList>
    </citation>
    <scope>NUCLEOTIDE SEQUENCE [LARGE SCALE GENOMIC DNA]</scope>
    <source>
        <strain evidence="12 13">SE161</strain>
    </source>
</reference>
<protein>
    <recommendedName>
        <fullName evidence="9">Transport permease protein</fullName>
    </recommendedName>
</protein>
<evidence type="ECO:0000256" key="9">
    <source>
        <dbReference type="RuleBase" id="RU361157"/>
    </source>
</evidence>
<dbReference type="PANTHER" id="PTHR30413:SF10">
    <property type="entry name" value="CAPSULE POLYSACCHARIDE EXPORT INNER-MEMBRANE PROTEIN CTRC"/>
    <property type="match status" value="1"/>
</dbReference>
<feature type="transmembrane region" description="Helical" evidence="9">
    <location>
        <begin position="109"/>
        <end position="133"/>
    </location>
</feature>
<evidence type="ECO:0000256" key="6">
    <source>
        <dbReference type="ARBA" id="ARBA00022989"/>
    </source>
</evidence>
<evidence type="ECO:0000256" key="1">
    <source>
        <dbReference type="ARBA" id="ARBA00004651"/>
    </source>
</evidence>
<dbReference type="GO" id="GO:0015920">
    <property type="term" value="P:lipopolysaccharide transport"/>
    <property type="evidence" value="ECO:0007669"/>
    <property type="project" value="TreeGrafter"/>
</dbReference>
<dbReference type="GO" id="GO:0140359">
    <property type="term" value="F:ABC-type transporter activity"/>
    <property type="evidence" value="ECO:0007669"/>
    <property type="project" value="InterPro"/>
</dbReference>
<feature type="transmembrane region" description="Helical" evidence="9">
    <location>
        <begin position="232"/>
        <end position="253"/>
    </location>
</feature>
<evidence type="ECO:0000313" key="11">
    <source>
        <dbReference type="EMBL" id="BAQ01053.1"/>
    </source>
</evidence>
<feature type="transmembrane region" description="Helical" evidence="9">
    <location>
        <begin position="30"/>
        <end position="51"/>
    </location>
</feature>
<dbReference type="Proteomes" id="UP000486847">
    <property type="component" value="Unassembled WGS sequence"/>
</dbReference>
<evidence type="ECO:0000256" key="4">
    <source>
        <dbReference type="ARBA" id="ARBA00022475"/>
    </source>
</evidence>
<feature type="transmembrane region" description="Helical" evidence="9">
    <location>
        <begin position="179"/>
        <end position="200"/>
    </location>
</feature>
<evidence type="ECO:0000256" key="5">
    <source>
        <dbReference type="ARBA" id="ARBA00022692"/>
    </source>
</evidence>
<keyword evidence="7" id="KW-0762">Sugar transport</keyword>
<evidence type="ECO:0000313" key="13">
    <source>
        <dbReference type="Proteomes" id="UP000486847"/>
    </source>
</evidence>
<keyword evidence="3 9" id="KW-0813">Transport</keyword>
<evidence type="ECO:0000256" key="3">
    <source>
        <dbReference type="ARBA" id="ARBA00022448"/>
    </source>
</evidence>
<dbReference type="Pfam" id="PF01061">
    <property type="entry name" value="ABC2_membrane"/>
    <property type="match status" value="1"/>
</dbReference>
<evidence type="ECO:0000259" key="10">
    <source>
        <dbReference type="PROSITE" id="PS51012"/>
    </source>
</evidence>
<feature type="transmembrane region" description="Helical" evidence="9">
    <location>
        <begin position="145"/>
        <end position="172"/>
    </location>
</feature>
<comment type="subcellular location">
    <subcellularLocation>
        <location evidence="9">Cell inner membrane</location>
        <topology evidence="9">Multi-pass membrane protein</topology>
    </subcellularLocation>
    <subcellularLocation>
        <location evidence="1">Cell membrane</location>
        <topology evidence="1">Multi-pass membrane protein</topology>
    </subcellularLocation>
</comment>
<dbReference type="GO" id="GO:0015774">
    <property type="term" value="P:polysaccharide transport"/>
    <property type="evidence" value="ECO:0007669"/>
    <property type="project" value="UniProtKB-KW"/>
</dbReference>
<accession>A0A0A8J504</accession>
<proteinExistence type="inferred from homology"/>
<dbReference type="GO" id="GO:0005886">
    <property type="term" value="C:plasma membrane"/>
    <property type="evidence" value="ECO:0007669"/>
    <property type="project" value="UniProtKB-SubCell"/>
</dbReference>
<keyword evidence="7" id="KW-0625">Polysaccharide transport</keyword>
<reference evidence="11" key="1">
    <citation type="journal article" date="2014" name="DNA Res.">
        <title>A complete view of the genetic diversity of the Escherichia coli O-antigen biosynthesis gene cluster.</title>
        <authorList>
            <person name="Iguchi A."/>
            <person name="Iyoda S."/>
            <person name="Kikuchi T."/>
            <person name="Ogura Y."/>
            <person name="Katsura K."/>
            <person name="Ohnishi M."/>
            <person name="Hayashi T."/>
            <person name="Thomson N.R."/>
        </authorList>
    </citation>
    <scope>NUCLEOTIDE SEQUENCE</scope>
    <source>
        <strain evidence="11">F10167a-41</strain>
    </source>
</reference>